<evidence type="ECO:0000256" key="6">
    <source>
        <dbReference type="ARBA" id="ARBA00023012"/>
    </source>
</evidence>
<comment type="caution">
    <text evidence="11">The sequence shown here is derived from an EMBL/GenBank/DDBJ whole genome shotgun (WGS) entry which is preliminary data.</text>
</comment>
<evidence type="ECO:0000256" key="5">
    <source>
        <dbReference type="ARBA" id="ARBA00022777"/>
    </source>
</evidence>
<evidence type="ECO:0000256" key="8">
    <source>
        <dbReference type="SAM" id="MobiDB-lite"/>
    </source>
</evidence>
<dbReference type="SUPFAM" id="SSF55874">
    <property type="entry name" value="ATPase domain of HSP90 chaperone/DNA topoisomerase II/histidine kinase"/>
    <property type="match status" value="1"/>
</dbReference>
<keyword evidence="12" id="KW-1185">Reference proteome</keyword>
<evidence type="ECO:0000256" key="7">
    <source>
        <dbReference type="ARBA" id="ARBA00039401"/>
    </source>
</evidence>
<keyword evidence="4" id="KW-0808">Transferase</keyword>
<keyword evidence="6" id="KW-0902">Two-component regulatory system</keyword>
<evidence type="ECO:0000256" key="1">
    <source>
        <dbReference type="ARBA" id="ARBA00000085"/>
    </source>
</evidence>
<keyword evidence="5" id="KW-0418">Kinase</keyword>
<evidence type="ECO:0000256" key="9">
    <source>
        <dbReference type="SAM" id="Phobius"/>
    </source>
</evidence>
<dbReference type="InterPro" id="IPR005467">
    <property type="entry name" value="His_kinase_dom"/>
</dbReference>
<keyword evidence="9" id="KW-0472">Membrane</keyword>
<dbReference type="Gene3D" id="3.30.565.10">
    <property type="entry name" value="Histidine kinase-like ATPase, C-terminal domain"/>
    <property type="match status" value="1"/>
</dbReference>
<evidence type="ECO:0000256" key="2">
    <source>
        <dbReference type="ARBA" id="ARBA00012438"/>
    </source>
</evidence>
<feature type="region of interest" description="Disordered" evidence="8">
    <location>
        <begin position="149"/>
        <end position="175"/>
    </location>
</feature>
<accession>A0A938WY56</accession>
<proteinExistence type="predicted"/>
<feature type="transmembrane region" description="Helical" evidence="9">
    <location>
        <begin position="6"/>
        <end position="31"/>
    </location>
</feature>
<evidence type="ECO:0000313" key="11">
    <source>
        <dbReference type="EMBL" id="MBM6699793.1"/>
    </source>
</evidence>
<organism evidence="11 12">
    <name type="scientific">Bifidobacterium pullorum subsp. saeculare</name>
    <dbReference type="NCBI Taxonomy" id="78257"/>
    <lineage>
        <taxon>Bacteria</taxon>
        <taxon>Bacillati</taxon>
        <taxon>Actinomycetota</taxon>
        <taxon>Actinomycetes</taxon>
        <taxon>Bifidobacteriales</taxon>
        <taxon>Bifidobacteriaceae</taxon>
        <taxon>Bifidobacterium</taxon>
    </lineage>
</organism>
<dbReference type="Pfam" id="PF02518">
    <property type="entry name" value="HATPase_c"/>
    <property type="match status" value="1"/>
</dbReference>
<dbReference type="Gene3D" id="1.10.287.130">
    <property type="match status" value="1"/>
</dbReference>
<evidence type="ECO:0000313" key="12">
    <source>
        <dbReference type="Proteomes" id="UP000718821"/>
    </source>
</evidence>
<dbReference type="InterPro" id="IPR003594">
    <property type="entry name" value="HATPase_dom"/>
</dbReference>
<dbReference type="FunFam" id="3.30.565.10:FF:000006">
    <property type="entry name" value="Sensor histidine kinase WalK"/>
    <property type="match status" value="1"/>
</dbReference>
<sequence>MNDMSVSSVVIFAVFGIIALALVVVVALSISERIIPLIERRSGGASLRESLTNWLAGLRHRARRRDDEDEGDDLDDDTAALLSMLAKGTVVVDGNDDVVRANPEAYRLGVVADDAIASPEVLAAVREVRASGGRTSFDLETVTAGRYVAAGDGDGEGEPAPATGSAALKRPAEPAATASVSRPNWLKVTVGRIDDRFVIVLIDDVSDAIRFSQTRDSFIVNVSEQLIKPTQALERLSDALEHDEHDEARLRRDAAEVRRTSGHLNHLVGDLLLLIKAQEPVVPTTANRLNVMEQLRAVAAATAATARRGGVELRVGGDDSLVINGEADQIRAAVTKLVENAIAYSPVGATVSISAKRDGTHAVIRVIDQGKGIAKREQSRIFERFYRGADQTERSADGVGLGLAIVKHVALTHHGSADVWSMPGEGSTFSLTLPLAQ</sequence>
<keyword evidence="9" id="KW-1133">Transmembrane helix</keyword>
<gene>
    <name evidence="11" type="ORF">H7U32_05585</name>
</gene>
<dbReference type="EMBL" id="JACLYU010000008">
    <property type="protein sequence ID" value="MBM6699793.1"/>
    <property type="molecule type" value="Genomic_DNA"/>
</dbReference>
<dbReference type="GO" id="GO:0004721">
    <property type="term" value="F:phosphoprotein phosphatase activity"/>
    <property type="evidence" value="ECO:0007669"/>
    <property type="project" value="TreeGrafter"/>
</dbReference>
<dbReference type="InterPro" id="IPR050351">
    <property type="entry name" value="BphY/WalK/GraS-like"/>
</dbReference>
<dbReference type="SMART" id="SM00387">
    <property type="entry name" value="HATPase_c"/>
    <property type="match status" value="1"/>
</dbReference>
<dbReference type="AlphaFoldDB" id="A0A938WY56"/>
<evidence type="ECO:0000256" key="4">
    <source>
        <dbReference type="ARBA" id="ARBA00022679"/>
    </source>
</evidence>
<dbReference type="InterPro" id="IPR036890">
    <property type="entry name" value="HATPase_C_sf"/>
</dbReference>
<dbReference type="CDD" id="cd00075">
    <property type="entry name" value="HATPase"/>
    <property type="match status" value="1"/>
</dbReference>
<dbReference type="PANTHER" id="PTHR45453">
    <property type="entry name" value="PHOSPHATE REGULON SENSOR PROTEIN PHOR"/>
    <property type="match status" value="1"/>
</dbReference>
<dbReference type="RefSeq" id="WP_204468803.1">
    <property type="nucleotide sequence ID" value="NZ_JACLYU010000008.1"/>
</dbReference>
<reference evidence="11" key="1">
    <citation type="submission" date="2020-08" db="EMBL/GenBank/DDBJ databases">
        <authorList>
            <person name="Cejkova D."/>
            <person name="Kubasova T."/>
            <person name="Jahodarova E."/>
            <person name="Rychlik I."/>
        </authorList>
    </citation>
    <scope>NUCLEOTIDE SEQUENCE</scope>
    <source>
        <strain evidence="11">An836</strain>
    </source>
</reference>
<feature type="domain" description="Histidine kinase" evidence="10">
    <location>
        <begin position="221"/>
        <end position="437"/>
    </location>
</feature>
<evidence type="ECO:0000256" key="3">
    <source>
        <dbReference type="ARBA" id="ARBA00022553"/>
    </source>
</evidence>
<dbReference type="GO" id="GO:0016036">
    <property type="term" value="P:cellular response to phosphate starvation"/>
    <property type="evidence" value="ECO:0007669"/>
    <property type="project" value="TreeGrafter"/>
</dbReference>
<evidence type="ECO:0000259" key="10">
    <source>
        <dbReference type="PROSITE" id="PS50109"/>
    </source>
</evidence>
<dbReference type="GO" id="GO:0000155">
    <property type="term" value="F:phosphorelay sensor kinase activity"/>
    <property type="evidence" value="ECO:0007669"/>
    <property type="project" value="TreeGrafter"/>
</dbReference>
<dbReference type="InterPro" id="IPR004358">
    <property type="entry name" value="Sig_transdc_His_kin-like_C"/>
</dbReference>
<dbReference type="EC" id="2.7.13.3" evidence="2"/>
<dbReference type="PANTHER" id="PTHR45453:SF1">
    <property type="entry name" value="PHOSPHATE REGULON SENSOR PROTEIN PHOR"/>
    <property type="match status" value="1"/>
</dbReference>
<name>A0A938WY56_9BIFI</name>
<keyword evidence="3" id="KW-0597">Phosphoprotein</keyword>
<reference evidence="11" key="2">
    <citation type="journal article" date="2021" name="Sci. Rep.">
        <title>The distribution of antibiotic resistance genes in chicken gut microbiota commensals.</title>
        <authorList>
            <person name="Juricova H."/>
            <person name="Matiasovicova J."/>
            <person name="Kubasova T."/>
            <person name="Cejkova D."/>
            <person name="Rychlik I."/>
        </authorList>
    </citation>
    <scope>NUCLEOTIDE SEQUENCE</scope>
    <source>
        <strain evidence="11">An836</strain>
    </source>
</reference>
<dbReference type="GO" id="GO:0005886">
    <property type="term" value="C:plasma membrane"/>
    <property type="evidence" value="ECO:0007669"/>
    <property type="project" value="TreeGrafter"/>
</dbReference>
<comment type="catalytic activity">
    <reaction evidence="1">
        <text>ATP + protein L-histidine = ADP + protein N-phospho-L-histidine.</text>
        <dbReference type="EC" id="2.7.13.3"/>
    </reaction>
</comment>
<dbReference type="Proteomes" id="UP000718821">
    <property type="component" value="Unassembled WGS sequence"/>
</dbReference>
<dbReference type="PROSITE" id="PS50109">
    <property type="entry name" value="HIS_KIN"/>
    <property type="match status" value="1"/>
</dbReference>
<dbReference type="PRINTS" id="PR00344">
    <property type="entry name" value="BCTRLSENSOR"/>
</dbReference>
<protein>
    <recommendedName>
        <fullName evidence="7">Sensor-like histidine kinase SenX3</fullName>
        <ecNumber evidence="2">2.7.13.3</ecNumber>
    </recommendedName>
</protein>
<keyword evidence="9" id="KW-0812">Transmembrane</keyword>